<gene>
    <name evidence="1" type="ORF">OH76DRAFT_1453919</name>
</gene>
<dbReference type="Proteomes" id="UP000256964">
    <property type="component" value="Unassembled WGS sequence"/>
</dbReference>
<sequence>MDEEDVDGQVIHLFAQDFNLGFQEVADELHLWKHRGIHADQDHMIEYLNANTGDGGVDLLVFGTCEFDLRVWQEALEDAWNRRDEEHKFKIVCGVHHVQDTTWQSHITYWARRDAIRLLPIADHVAEGFREKFAGLADSPEPILYSAGYQYIPVDVHVPILDVRNLPSRPLPRHLSKVAIQGSINPVRRDYHRIFRELIASLHEDPEAWGYHPLEGRRSFVPNNSGVAPPFELLLVGMGSVDIPDELAYVVSIHHDLTYKEFYALVANCDVVLPAFADNGYFEAQASSTVALATELNVPLLVTDRHRKKYGYIDDVRAVITRPAAMPEVQALKALRTGNASAFLASDPADIGKAMGELPAVRDDVEKMMQEGWVRGRREWMEWREGVWEKNREVARKILTDTP</sequence>
<dbReference type="OrthoDB" id="549336at2759"/>
<evidence type="ECO:0000313" key="2">
    <source>
        <dbReference type="Proteomes" id="UP000256964"/>
    </source>
</evidence>
<keyword evidence="2" id="KW-1185">Reference proteome</keyword>
<protein>
    <recommendedName>
        <fullName evidence="3">Glycosyltransferase family 1 protein</fullName>
    </recommendedName>
</protein>
<dbReference type="AlphaFoldDB" id="A0A371DKC5"/>
<accession>A0A371DKC5</accession>
<evidence type="ECO:0008006" key="3">
    <source>
        <dbReference type="Google" id="ProtNLM"/>
    </source>
</evidence>
<dbReference type="EMBL" id="KZ857388">
    <property type="protein sequence ID" value="RDX52966.1"/>
    <property type="molecule type" value="Genomic_DNA"/>
</dbReference>
<organism evidence="1 2">
    <name type="scientific">Lentinus brumalis</name>
    <dbReference type="NCBI Taxonomy" id="2498619"/>
    <lineage>
        <taxon>Eukaryota</taxon>
        <taxon>Fungi</taxon>
        <taxon>Dikarya</taxon>
        <taxon>Basidiomycota</taxon>
        <taxon>Agaricomycotina</taxon>
        <taxon>Agaricomycetes</taxon>
        <taxon>Polyporales</taxon>
        <taxon>Polyporaceae</taxon>
        <taxon>Lentinus</taxon>
    </lineage>
</organism>
<name>A0A371DKC5_9APHY</name>
<proteinExistence type="predicted"/>
<evidence type="ECO:0000313" key="1">
    <source>
        <dbReference type="EMBL" id="RDX52966.1"/>
    </source>
</evidence>
<reference evidence="1 2" key="1">
    <citation type="journal article" date="2018" name="Biotechnol. Biofuels">
        <title>Integrative visual omics of the white-rot fungus Polyporus brumalis exposes the biotechnological potential of its oxidative enzymes for delignifying raw plant biomass.</title>
        <authorList>
            <person name="Miyauchi S."/>
            <person name="Rancon A."/>
            <person name="Drula E."/>
            <person name="Hage H."/>
            <person name="Chaduli D."/>
            <person name="Favel A."/>
            <person name="Grisel S."/>
            <person name="Henrissat B."/>
            <person name="Herpoel-Gimbert I."/>
            <person name="Ruiz-Duenas F.J."/>
            <person name="Chevret D."/>
            <person name="Hainaut M."/>
            <person name="Lin J."/>
            <person name="Wang M."/>
            <person name="Pangilinan J."/>
            <person name="Lipzen A."/>
            <person name="Lesage-Meessen L."/>
            <person name="Navarro D."/>
            <person name="Riley R."/>
            <person name="Grigoriev I.V."/>
            <person name="Zhou S."/>
            <person name="Raouche S."/>
            <person name="Rosso M.N."/>
        </authorList>
    </citation>
    <scope>NUCLEOTIDE SEQUENCE [LARGE SCALE GENOMIC DNA]</scope>
    <source>
        <strain evidence="1 2">BRFM 1820</strain>
    </source>
</reference>